<reference evidence="8 9" key="1">
    <citation type="submission" date="2019-08" db="EMBL/GenBank/DDBJ databases">
        <authorList>
            <person name="Peeters C."/>
        </authorList>
    </citation>
    <scope>NUCLEOTIDE SEQUENCE [LARGE SCALE GENOMIC DNA]</scope>
    <source>
        <strain evidence="8 9">LMG 31114</strain>
    </source>
</reference>
<evidence type="ECO:0000256" key="3">
    <source>
        <dbReference type="ARBA" id="ARBA00022519"/>
    </source>
</evidence>
<organism evidence="8 9">
    <name type="scientific">Pandoraea pneumonica</name>
    <dbReference type="NCBI Taxonomy" id="2508299"/>
    <lineage>
        <taxon>Bacteria</taxon>
        <taxon>Pseudomonadati</taxon>
        <taxon>Pseudomonadota</taxon>
        <taxon>Betaproteobacteria</taxon>
        <taxon>Burkholderiales</taxon>
        <taxon>Burkholderiaceae</taxon>
        <taxon>Pandoraea</taxon>
    </lineage>
</organism>
<dbReference type="EC" id="2.3.1.241" evidence="8"/>
<dbReference type="GeneID" id="300402447"/>
<name>A0A5E4RVN0_9BURK</name>
<evidence type="ECO:0000313" key="8">
    <source>
        <dbReference type="EMBL" id="VVD66464.1"/>
    </source>
</evidence>
<keyword evidence="6 8" id="KW-0012">Acyltransferase</keyword>
<dbReference type="Gene3D" id="3.90.550.10">
    <property type="entry name" value="Spore Coat Polysaccharide Biosynthesis Protein SpsA, Chain A"/>
    <property type="match status" value="1"/>
</dbReference>
<keyword evidence="2" id="KW-1003">Cell membrane</keyword>
<dbReference type="EMBL" id="CABPSK010000001">
    <property type="protein sequence ID" value="VVD66464.1"/>
    <property type="molecule type" value="Genomic_DNA"/>
</dbReference>
<proteinExistence type="predicted"/>
<dbReference type="GO" id="GO:0009247">
    <property type="term" value="P:glycolipid biosynthetic process"/>
    <property type="evidence" value="ECO:0007669"/>
    <property type="project" value="UniProtKB-ARBA"/>
</dbReference>
<dbReference type="InterPro" id="IPR004960">
    <property type="entry name" value="LipA_acyltrans"/>
</dbReference>
<dbReference type="InterPro" id="IPR029044">
    <property type="entry name" value="Nucleotide-diphossugar_trans"/>
</dbReference>
<feature type="domain" description="Glycosyltransferase 2-like" evidence="7">
    <location>
        <begin position="26"/>
        <end position="161"/>
    </location>
</feature>
<evidence type="ECO:0000256" key="4">
    <source>
        <dbReference type="ARBA" id="ARBA00022679"/>
    </source>
</evidence>
<dbReference type="Pfam" id="PF03279">
    <property type="entry name" value="Lip_A_acyltrans"/>
    <property type="match status" value="1"/>
</dbReference>
<evidence type="ECO:0000256" key="5">
    <source>
        <dbReference type="ARBA" id="ARBA00023136"/>
    </source>
</evidence>
<dbReference type="SUPFAM" id="SSF53448">
    <property type="entry name" value="Nucleotide-diphospho-sugar transferases"/>
    <property type="match status" value="1"/>
</dbReference>
<evidence type="ECO:0000256" key="2">
    <source>
        <dbReference type="ARBA" id="ARBA00022475"/>
    </source>
</evidence>
<evidence type="ECO:0000313" key="9">
    <source>
        <dbReference type="Proteomes" id="UP000366945"/>
    </source>
</evidence>
<protein>
    <submittedName>
        <fullName evidence="8">Lipid A biosynthesis lauroyltransferase</fullName>
        <ecNumber evidence="8">2.3.1.241</ecNumber>
    </submittedName>
</protein>
<dbReference type="InterPro" id="IPR001173">
    <property type="entry name" value="Glyco_trans_2-like"/>
</dbReference>
<dbReference type="CDD" id="cd07984">
    <property type="entry name" value="LPLAT_LABLAT-like"/>
    <property type="match status" value="1"/>
</dbReference>
<keyword evidence="9" id="KW-1185">Reference proteome</keyword>
<accession>A0A5E4RVN0</accession>
<evidence type="ECO:0000259" key="7">
    <source>
        <dbReference type="Pfam" id="PF00535"/>
    </source>
</evidence>
<keyword evidence="5" id="KW-0472">Membrane</keyword>
<keyword evidence="3" id="KW-0997">Cell inner membrane</keyword>
<dbReference type="PANTHER" id="PTHR10859:SF91">
    <property type="entry name" value="DOLICHYL-PHOSPHATE BETA-GLUCOSYLTRANSFERASE"/>
    <property type="match status" value="1"/>
</dbReference>
<sequence length="604" mass="67835">MNARLDAQRLPDAASPCQPCQPFRPCILIPVYNHPAHIARIVETLLAQALPVLLVDDGSDAPTRAVLDAIHAAHPHTVTLERLPRNLGKGGAVAHGLRRAHTLGYTHALQVDADGQHDLADVPVFLDDARQRPDAVICGTPRYDASVPKGRLYGRYITHFWVWVETLSFDIADSMCGFRVYPLAATAALLARHRPPPRMAFDTDILVRLYWQGVPVQNRRTRVVYPDNGVSHFQMFRDNVGISWMHTRLVCAMLPRIPALLWRKLCRTSATPPASLPTPDAPDATTNLAWWRRPERGSLLGMRVLALACRWFGLRTARVCLIPVVAYFALKDTQACAASRDYQQRLGTAAPELGWAAPTRWRTFQHLLAFANAALDKFAAWRGLLGERHVQVEDDATLDTAANDARGALVIGSHLGNLEMTRALARSRGIDRIHAVVYTRHAQRFRSMLAGTNQDFAHNLIEVDDIGPATAIMLRERIDRGDWLVIVGDRVPSADGGRVVQVPFFGEPAPFAQGPFILAALLECPVYLLFCLRDKGPNKRRGTDIYRLYFERFADAVTLPRARREAALRSYAEQYAQRLEHYCRQYPTQWFNFFDFWQGKSPQS</sequence>
<dbReference type="Pfam" id="PF00535">
    <property type="entry name" value="Glycos_transf_2"/>
    <property type="match status" value="1"/>
</dbReference>
<dbReference type="GO" id="GO:0005886">
    <property type="term" value="C:plasma membrane"/>
    <property type="evidence" value="ECO:0007669"/>
    <property type="project" value="UniProtKB-SubCell"/>
</dbReference>
<dbReference type="Proteomes" id="UP000366945">
    <property type="component" value="Unassembled WGS sequence"/>
</dbReference>
<evidence type="ECO:0000256" key="6">
    <source>
        <dbReference type="ARBA" id="ARBA00023315"/>
    </source>
</evidence>
<dbReference type="GO" id="GO:0008913">
    <property type="term" value="F:Kdo2-lipid IVA acyltransferase activity"/>
    <property type="evidence" value="ECO:0007669"/>
    <property type="project" value="UniProtKB-EC"/>
</dbReference>
<dbReference type="CDD" id="cd04179">
    <property type="entry name" value="DPM_DPG-synthase_like"/>
    <property type="match status" value="1"/>
</dbReference>
<dbReference type="GO" id="GO:0006487">
    <property type="term" value="P:protein N-linked glycosylation"/>
    <property type="evidence" value="ECO:0007669"/>
    <property type="project" value="TreeGrafter"/>
</dbReference>
<dbReference type="OrthoDB" id="9808633at2"/>
<comment type="subcellular location">
    <subcellularLocation>
        <location evidence="1">Cell inner membrane</location>
    </subcellularLocation>
</comment>
<dbReference type="PANTHER" id="PTHR10859">
    <property type="entry name" value="GLYCOSYL TRANSFERASE"/>
    <property type="match status" value="1"/>
</dbReference>
<evidence type="ECO:0000256" key="1">
    <source>
        <dbReference type="ARBA" id="ARBA00004533"/>
    </source>
</evidence>
<dbReference type="AlphaFoldDB" id="A0A5E4RVN0"/>
<gene>
    <name evidence="8" type="primary">lpxL_2</name>
    <name evidence="8" type="ORF">PPN31114_00379</name>
</gene>
<dbReference type="RefSeq" id="WP_150677797.1">
    <property type="nucleotide sequence ID" value="NZ_CABPSK010000001.1"/>
</dbReference>
<keyword evidence="4 8" id="KW-0808">Transferase</keyword>